<evidence type="ECO:0000313" key="2">
    <source>
        <dbReference type="Proteomes" id="UP000652761"/>
    </source>
</evidence>
<organism evidence="1 2">
    <name type="scientific">Colocasia esculenta</name>
    <name type="common">Wild taro</name>
    <name type="synonym">Arum esculentum</name>
    <dbReference type="NCBI Taxonomy" id="4460"/>
    <lineage>
        <taxon>Eukaryota</taxon>
        <taxon>Viridiplantae</taxon>
        <taxon>Streptophyta</taxon>
        <taxon>Embryophyta</taxon>
        <taxon>Tracheophyta</taxon>
        <taxon>Spermatophyta</taxon>
        <taxon>Magnoliopsida</taxon>
        <taxon>Liliopsida</taxon>
        <taxon>Araceae</taxon>
        <taxon>Aroideae</taxon>
        <taxon>Colocasieae</taxon>
        <taxon>Colocasia</taxon>
    </lineage>
</organism>
<proteinExistence type="predicted"/>
<dbReference type="Proteomes" id="UP000652761">
    <property type="component" value="Unassembled WGS sequence"/>
</dbReference>
<dbReference type="EMBL" id="NMUH01002791">
    <property type="protein sequence ID" value="MQM02096.1"/>
    <property type="molecule type" value="Genomic_DNA"/>
</dbReference>
<keyword evidence="2" id="KW-1185">Reference proteome</keyword>
<accession>A0A843W231</accession>
<protein>
    <submittedName>
        <fullName evidence="1">Uncharacterized protein</fullName>
    </submittedName>
</protein>
<reference evidence="1" key="1">
    <citation type="submission" date="2017-07" db="EMBL/GenBank/DDBJ databases">
        <title>Taro Niue Genome Assembly and Annotation.</title>
        <authorList>
            <person name="Atibalentja N."/>
            <person name="Keating K."/>
            <person name="Fields C.J."/>
        </authorList>
    </citation>
    <scope>NUCLEOTIDE SEQUENCE</scope>
    <source>
        <strain evidence="1">Niue_2</strain>
        <tissue evidence="1">Leaf</tissue>
    </source>
</reference>
<evidence type="ECO:0000313" key="1">
    <source>
        <dbReference type="EMBL" id="MQM02096.1"/>
    </source>
</evidence>
<sequence>MPGSSCLLMMESVAWGGYNRGVSQRACSAPSGHTFRAGDPHGARTCRSVISRAVPRSMIDVLVRKLSANELGNASLGVTGAWAPLHLIRTETWDRTGRSRHREKALMGLDAMGLGGRKQPPH</sequence>
<name>A0A843W231_COLES</name>
<dbReference type="AlphaFoldDB" id="A0A843W231"/>
<gene>
    <name evidence="1" type="ORF">Taro_034859</name>
</gene>
<comment type="caution">
    <text evidence="1">The sequence shown here is derived from an EMBL/GenBank/DDBJ whole genome shotgun (WGS) entry which is preliminary data.</text>
</comment>